<name>A0A1J5PHS7_9ZZZZ</name>
<feature type="transmembrane region" description="Helical" evidence="1">
    <location>
        <begin position="60"/>
        <end position="80"/>
    </location>
</feature>
<proteinExistence type="predicted"/>
<keyword evidence="1" id="KW-1133">Transmembrane helix</keyword>
<keyword evidence="1" id="KW-0812">Transmembrane</keyword>
<gene>
    <name evidence="2" type="ORF">GALL_510710</name>
</gene>
<evidence type="ECO:0000256" key="1">
    <source>
        <dbReference type="SAM" id="Phobius"/>
    </source>
</evidence>
<sequence>MAEQHPVSRRQRQGVAGAFLPRQVARARHQLLRLHPRELRKTAVRRLVSPDALRGREHRVAAVAFLVIAVVLVAVDHHLIADLPAFHLVAHRPNDARRIRTGDVIGRAVAIKRADRGAKRGPDAVIVNARRHHHHQHFVAVDLPGIDHLDQHRGIRLAMPFAPDRPSIHLGRDVTQGRHLAHFIEVFHRSLVRDNRAGGIKGHQSLLRQVAPHRRINAGFRDEIPIAKQDCNADHKVFVIL</sequence>
<dbReference type="AlphaFoldDB" id="A0A1J5PHS7"/>
<comment type="caution">
    <text evidence="2">The sequence shown here is derived from an EMBL/GenBank/DDBJ whole genome shotgun (WGS) entry which is preliminary data.</text>
</comment>
<accession>A0A1J5PHS7</accession>
<keyword evidence="1" id="KW-0472">Membrane</keyword>
<evidence type="ECO:0000313" key="2">
    <source>
        <dbReference type="EMBL" id="OIQ67351.1"/>
    </source>
</evidence>
<reference evidence="2" key="1">
    <citation type="submission" date="2016-10" db="EMBL/GenBank/DDBJ databases">
        <title>Sequence of Gallionella enrichment culture.</title>
        <authorList>
            <person name="Poehlein A."/>
            <person name="Muehling M."/>
            <person name="Daniel R."/>
        </authorList>
    </citation>
    <scope>NUCLEOTIDE SEQUENCE</scope>
</reference>
<protein>
    <submittedName>
        <fullName evidence="2">Uncharacterized protein</fullName>
    </submittedName>
</protein>
<organism evidence="2">
    <name type="scientific">mine drainage metagenome</name>
    <dbReference type="NCBI Taxonomy" id="410659"/>
    <lineage>
        <taxon>unclassified sequences</taxon>
        <taxon>metagenomes</taxon>
        <taxon>ecological metagenomes</taxon>
    </lineage>
</organism>
<dbReference type="EMBL" id="MLJW01005983">
    <property type="protein sequence ID" value="OIQ67351.1"/>
    <property type="molecule type" value="Genomic_DNA"/>
</dbReference>